<sequence>MTTSNYYQFTSDHGIDIILHRQLKNEIQGKEKV</sequence>
<dbReference type="EMBL" id="GBRH01233988">
    <property type="protein sequence ID" value="JAD63907.1"/>
    <property type="molecule type" value="Transcribed_RNA"/>
</dbReference>
<dbReference type="AlphaFoldDB" id="A0A0A9BXB4"/>
<protein>
    <submittedName>
        <fullName evidence="1">Uncharacterized protein</fullName>
    </submittedName>
</protein>
<proteinExistence type="predicted"/>
<reference evidence="1" key="1">
    <citation type="submission" date="2014-09" db="EMBL/GenBank/DDBJ databases">
        <authorList>
            <person name="Magalhaes I.L.F."/>
            <person name="Oliveira U."/>
            <person name="Santos F.R."/>
            <person name="Vidigal T.H.D.A."/>
            <person name="Brescovit A.D."/>
            <person name="Santos A.J."/>
        </authorList>
    </citation>
    <scope>NUCLEOTIDE SEQUENCE</scope>
    <source>
        <tissue evidence="1">Shoot tissue taken approximately 20 cm above the soil surface</tissue>
    </source>
</reference>
<evidence type="ECO:0000313" key="1">
    <source>
        <dbReference type="EMBL" id="JAD63907.1"/>
    </source>
</evidence>
<name>A0A0A9BXB4_ARUDO</name>
<organism evidence="1">
    <name type="scientific">Arundo donax</name>
    <name type="common">Giant reed</name>
    <name type="synonym">Donax arundinaceus</name>
    <dbReference type="NCBI Taxonomy" id="35708"/>
    <lineage>
        <taxon>Eukaryota</taxon>
        <taxon>Viridiplantae</taxon>
        <taxon>Streptophyta</taxon>
        <taxon>Embryophyta</taxon>
        <taxon>Tracheophyta</taxon>
        <taxon>Spermatophyta</taxon>
        <taxon>Magnoliopsida</taxon>
        <taxon>Liliopsida</taxon>
        <taxon>Poales</taxon>
        <taxon>Poaceae</taxon>
        <taxon>PACMAD clade</taxon>
        <taxon>Arundinoideae</taxon>
        <taxon>Arundineae</taxon>
        <taxon>Arundo</taxon>
    </lineage>
</organism>
<accession>A0A0A9BXB4</accession>
<reference evidence="1" key="2">
    <citation type="journal article" date="2015" name="Data Brief">
        <title>Shoot transcriptome of the giant reed, Arundo donax.</title>
        <authorList>
            <person name="Barrero R.A."/>
            <person name="Guerrero F.D."/>
            <person name="Moolhuijzen P."/>
            <person name="Goolsby J.A."/>
            <person name="Tidwell J."/>
            <person name="Bellgard S.E."/>
            <person name="Bellgard M.I."/>
        </authorList>
    </citation>
    <scope>NUCLEOTIDE SEQUENCE</scope>
    <source>
        <tissue evidence="1">Shoot tissue taken approximately 20 cm above the soil surface</tissue>
    </source>
</reference>